<evidence type="ECO:0000313" key="2">
    <source>
        <dbReference type="Proteomes" id="UP000626244"/>
    </source>
</evidence>
<dbReference type="Gene3D" id="3.40.30.10">
    <property type="entry name" value="Glutaredoxin"/>
    <property type="match status" value="1"/>
</dbReference>
<dbReference type="OrthoDB" id="6120799at2"/>
<dbReference type="AlphaFoldDB" id="A0A8J3AJ97"/>
<evidence type="ECO:0000313" key="1">
    <source>
        <dbReference type="EMBL" id="GGI15463.1"/>
    </source>
</evidence>
<gene>
    <name evidence="1" type="ORF">GCM10007380_28100</name>
</gene>
<dbReference type="Proteomes" id="UP000626244">
    <property type="component" value="Unassembled WGS sequence"/>
</dbReference>
<dbReference type="RefSeq" id="WP_087999748.1">
    <property type="nucleotide sequence ID" value="NZ_BMHB01000001.1"/>
</dbReference>
<dbReference type="Pfam" id="PF14595">
    <property type="entry name" value="Thioredoxin_9"/>
    <property type="match status" value="1"/>
</dbReference>
<sequence>MSLNSWFDKGMTFGEYVDSMSVNKEQLQYIYNEVSIPEDTAQKLSSLKEKNWKVVALTADWCGDALLNVPVIQKMAEIANIDTRFLIRDENLELMDQYLTNGKSRSIPIFIFMDTEGKEVKVWGPRSEQVEGLVSEMKKDFPAKDDPNFQEKQTAVLKTIRETFVENKALWSSVIESVEQKFLS</sequence>
<dbReference type="SUPFAM" id="SSF52833">
    <property type="entry name" value="Thioredoxin-like"/>
    <property type="match status" value="1"/>
</dbReference>
<protein>
    <submittedName>
        <fullName evidence="1">Thioredoxin</fullName>
    </submittedName>
</protein>
<organism evidence="1 2">
    <name type="scientific">Gottfriedia solisilvae</name>
    <dbReference type="NCBI Taxonomy" id="1516104"/>
    <lineage>
        <taxon>Bacteria</taxon>
        <taxon>Bacillati</taxon>
        <taxon>Bacillota</taxon>
        <taxon>Bacilli</taxon>
        <taxon>Bacillales</taxon>
        <taxon>Bacillaceae</taxon>
        <taxon>Gottfriedia</taxon>
    </lineage>
</organism>
<accession>A0A8J3AJ97</accession>
<proteinExistence type="predicted"/>
<reference evidence="2" key="1">
    <citation type="journal article" date="2019" name="Int. J. Syst. Evol. Microbiol.">
        <title>The Global Catalogue of Microorganisms (GCM) 10K type strain sequencing project: providing services to taxonomists for standard genome sequencing and annotation.</title>
        <authorList>
            <consortium name="The Broad Institute Genomics Platform"/>
            <consortium name="The Broad Institute Genome Sequencing Center for Infectious Disease"/>
            <person name="Wu L."/>
            <person name="Ma J."/>
        </authorList>
    </citation>
    <scope>NUCLEOTIDE SEQUENCE [LARGE SCALE GENOMIC DNA]</scope>
    <source>
        <strain evidence="2">CGMCC 1.14993</strain>
    </source>
</reference>
<dbReference type="CDD" id="cd02947">
    <property type="entry name" value="TRX_family"/>
    <property type="match status" value="1"/>
</dbReference>
<dbReference type="InterPro" id="IPR036249">
    <property type="entry name" value="Thioredoxin-like_sf"/>
</dbReference>
<keyword evidence="2" id="KW-1185">Reference proteome</keyword>
<dbReference type="EMBL" id="BMHB01000001">
    <property type="protein sequence ID" value="GGI15463.1"/>
    <property type="molecule type" value="Genomic_DNA"/>
</dbReference>
<name>A0A8J3AJ97_9BACI</name>
<comment type="caution">
    <text evidence="1">The sequence shown here is derived from an EMBL/GenBank/DDBJ whole genome shotgun (WGS) entry which is preliminary data.</text>
</comment>